<proteinExistence type="predicted"/>
<dbReference type="EMBL" id="ATBP01001304">
    <property type="protein sequence ID" value="ETR67598.1"/>
    <property type="molecule type" value="Genomic_DNA"/>
</dbReference>
<evidence type="ECO:0000313" key="3">
    <source>
        <dbReference type="Proteomes" id="UP000189670"/>
    </source>
</evidence>
<evidence type="ECO:0000313" key="2">
    <source>
        <dbReference type="EMBL" id="ETR67598.1"/>
    </source>
</evidence>
<protein>
    <recommendedName>
        <fullName evidence="1">Teneurin NHL domain-containing protein</fullName>
    </recommendedName>
</protein>
<dbReference type="AlphaFoldDB" id="A0A1V1NYG5"/>
<dbReference type="Gene3D" id="2.120.10.30">
    <property type="entry name" value="TolB, C-terminal domain"/>
    <property type="match status" value="3"/>
</dbReference>
<dbReference type="PANTHER" id="PTHR46388">
    <property type="entry name" value="NHL REPEAT-CONTAINING PROTEIN 2"/>
    <property type="match status" value="1"/>
</dbReference>
<reference evidence="3" key="1">
    <citation type="submission" date="2012-11" db="EMBL/GenBank/DDBJ databases">
        <authorList>
            <person name="Lucero-Rivera Y.E."/>
            <person name="Tovar-Ramirez D."/>
        </authorList>
    </citation>
    <scope>NUCLEOTIDE SEQUENCE [LARGE SCALE GENOMIC DNA]</scope>
    <source>
        <strain evidence="3">Araruama</strain>
    </source>
</reference>
<dbReference type="SUPFAM" id="SSF63825">
    <property type="entry name" value="YWTD domain"/>
    <property type="match status" value="1"/>
</dbReference>
<dbReference type="InterPro" id="IPR011042">
    <property type="entry name" value="6-blade_b-propeller_TolB-like"/>
</dbReference>
<gene>
    <name evidence="2" type="ORF">OMM_05054</name>
</gene>
<feature type="domain" description="Teneurin NHL" evidence="1">
    <location>
        <begin position="80"/>
        <end position="286"/>
    </location>
</feature>
<name>A0A1V1NYG5_9BACT</name>
<comment type="caution">
    <text evidence="2">The sequence shown here is derived from an EMBL/GenBank/DDBJ whole genome shotgun (WGS) entry which is preliminary data.</text>
</comment>
<organism evidence="2 3">
    <name type="scientific">Candidatus Magnetoglobus multicellularis str. Araruama</name>
    <dbReference type="NCBI Taxonomy" id="890399"/>
    <lineage>
        <taxon>Bacteria</taxon>
        <taxon>Pseudomonadati</taxon>
        <taxon>Thermodesulfobacteriota</taxon>
        <taxon>Desulfobacteria</taxon>
        <taxon>Desulfobacterales</taxon>
        <taxon>Desulfobacteraceae</taxon>
        <taxon>Candidatus Magnetoglobus</taxon>
    </lineage>
</organism>
<dbReference type="InterPro" id="IPR056822">
    <property type="entry name" value="TEN_NHL"/>
</dbReference>
<evidence type="ECO:0000259" key="1">
    <source>
        <dbReference type="Pfam" id="PF25021"/>
    </source>
</evidence>
<accession>A0A1V1NYG5</accession>
<dbReference type="PANTHER" id="PTHR46388:SF2">
    <property type="entry name" value="NHL REPEAT-CONTAINING PROTEIN 2"/>
    <property type="match status" value="1"/>
</dbReference>
<dbReference type="Proteomes" id="UP000189670">
    <property type="component" value="Unassembled WGS sequence"/>
</dbReference>
<sequence length="292" mass="31702">MQLALDDSTEPRIIAGISETKGLSGDGGPADKAKLNYPTGISIINSEIYFSDSRNNRIRKISSDCEKVNQVTTFAGLFYDTGTANETSINQAAGFTYDDKGNLYFSDAKKHRIRMIAANGNIKTIAGNGSPGYSGDGKAALNSQLHSPHGLLWYDNKLYIADTDNHIIRLIDFNQSQVGIISTLIGNGSPGSEIVANLKTRCLDSPMDIAMFSNKLYICDSNNHRILKLSDGELGIVAGNHETSGYCEKDGDYAKNACLNHPTAITFDNDGNLFIADQGNHRIRKIDSAKKN</sequence>
<dbReference type="Pfam" id="PF25021">
    <property type="entry name" value="TEN_NHL"/>
    <property type="match status" value="1"/>
</dbReference>